<organism evidence="2">
    <name type="scientific">uncultured Caudovirales phage</name>
    <dbReference type="NCBI Taxonomy" id="2100421"/>
    <lineage>
        <taxon>Viruses</taxon>
        <taxon>Duplodnaviria</taxon>
        <taxon>Heunggongvirae</taxon>
        <taxon>Uroviricota</taxon>
        <taxon>Caudoviricetes</taxon>
        <taxon>Peduoviridae</taxon>
        <taxon>Maltschvirus</taxon>
        <taxon>Maltschvirus maltsch</taxon>
    </lineage>
</organism>
<dbReference type="SUPFAM" id="SSF54060">
    <property type="entry name" value="His-Me finger endonucleases"/>
    <property type="match status" value="1"/>
</dbReference>
<dbReference type="Gene3D" id="3.90.75.10">
    <property type="entry name" value="Homing Intron 3 (I-ppo) Encoded Endonuclease, Chain A"/>
    <property type="match status" value="1"/>
</dbReference>
<reference evidence="2" key="1">
    <citation type="submission" date="2020-04" db="EMBL/GenBank/DDBJ databases">
        <authorList>
            <person name="Chiriac C."/>
            <person name="Salcher M."/>
            <person name="Ghai R."/>
            <person name="Kavagutti S V."/>
        </authorList>
    </citation>
    <scope>NUCLEOTIDE SEQUENCE</scope>
</reference>
<dbReference type="InterPro" id="IPR044925">
    <property type="entry name" value="His-Me_finger_sf"/>
</dbReference>
<dbReference type="InterPro" id="IPR044930">
    <property type="entry name" value="Homing_endonuclease_His-Me"/>
</dbReference>
<feature type="domain" description="HNH nuclease" evidence="1">
    <location>
        <begin position="82"/>
        <end position="131"/>
    </location>
</feature>
<dbReference type="InterPro" id="IPR003615">
    <property type="entry name" value="HNH_nuc"/>
</dbReference>
<dbReference type="GO" id="GO:0004519">
    <property type="term" value="F:endonuclease activity"/>
    <property type="evidence" value="ECO:0007669"/>
    <property type="project" value="InterPro"/>
</dbReference>
<proteinExistence type="predicted"/>
<sequence length="197" mass="21965">MECKVEGCGGKATRKRLCEKHYKRVRRGHGIEGLQPRASPEERLWRSIDKRGPDECWPWKKKLSAYGYGALSTGAKNGHKVVYAHRAMWELHNGPIPDSDDYHGAVIMHSCDNRACCNPAHLRLGTQAENVADMQAKGRKVNKPMPGIENGMAKMNEEIVRRLRAGLVTPQQVAEVLGCTPEAAQMAKSGKTWKHVT</sequence>
<name>A0A6J5M2I4_9CAUD</name>
<protein>
    <submittedName>
        <fullName evidence="2">HNH nuclease</fullName>
    </submittedName>
</protein>
<accession>A0A6J5M2I4</accession>
<evidence type="ECO:0000259" key="1">
    <source>
        <dbReference type="Pfam" id="PF13392"/>
    </source>
</evidence>
<dbReference type="Pfam" id="PF13392">
    <property type="entry name" value="HNH_3"/>
    <property type="match status" value="1"/>
</dbReference>
<gene>
    <name evidence="2" type="ORF">UFOVP399_43</name>
</gene>
<evidence type="ECO:0000313" key="2">
    <source>
        <dbReference type="EMBL" id="CAB4140964.1"/>
    </source>
</evidence>
<dbReference type="EMBL" id="LR796383">
    <property type="protein sequence ID" value="CAB4140964.1"/>
    <property type="molecule type" value="Genomic_DNA"/>
</dbReference>